<evidence type="ECO:0000313" key="3">
    <source>
        <dbReference type="Proteomes" id="UP000315750"/>
    </source>
</evidence>
<dbReference type="Proteomes" id="UP000315750">
    <property type="component" value="Chromosome"/>
</dbReference>
<dbReference type="KEGG" id="amuc:Pan181_17570"/>
<keyword evidence="1" id="KW-0732">Signal</keyword>
<feature type="signal peptide" evidence="1">
    <location>
        <begin position="1"/>
        <end position="23"/>
    </location>
</feature>
<evidence type="ECO:0000256" key="1">
    <source>
        <dbReference type="SAM" id="SignalP"/>
    </source>
</evidence>
<dbReference type="AlphaFoldDB" id="A0A518ALF8"/>
<sequence length="426" mass="46674" precursor="true">MQTRALKWIGMCLVTAGAGSLCAQTAQIPSTNYGAFPQQTPTYAAPSTSTFATPNYGGTTYGSAPIAPPTFDSYATPTVSGTTGAPSVSMPYGYSAPPASGTYTFPQQTAPVTGNMQNYPYAASGYQASPQQGIYPDGLPYQWQQGTYGYEASDGSLVKFQKFLQRIGLEHTWIAGNGGDQDFELNRTEIAATFGIPVMHNIETPLLLTPGFAINMLEGPIGDPLGVPRGPDLPGQMYDAYVDLSWYPRPSEWFAAELGVRTGVWTDFDTMNSDSVRILGRGLGVISVTPQMDILIGVVYLDRMSVKILPAGGVHWRPNQDWDLYLVFPNPKLRRRLQSTGNTDWWWYVAGEYGGGSWTVDRVGLPDRIDYNDIRFSLGLEWETPKMARGHMEVGYVFDREILFASGDPAKFTPNDSVMLRAGFDF</sequence>
<evidence type="ECO:0000313" key="2">
    <source>
        <dbReference type="EMBL" id="QDU55565.1"/>
    </source>
</evidence>
<evidence type="ECO:0008006" key="4">
    <source>
        <dbReference type="Google" id="ProtNLM"/>
    </source>
</evidence>
<gene>
    <name evidence="2" type="ORF">Pan181_17570</name>
</gene>
<organism evidence="2 3">
    <name type="scientific">Aeoliella mucimassa</name>
    <dbReference type="NCBI Taxonomy" id="2527972"/>
    <lineage>
        <taxon>Bacteria</taxon>
        <taxon>Pseudomonadati</taxon>
        <taxon>Planctomycetota</taxon>
        <taxon>Planctomycetia</taxon>
        <taxon>Pirellulales</taxon>
        <taxon>Lacipirellulaceae</taxon>
        <taxon>Aeoliella</taxon>
    </lineage>
</organism>
<keyword evidence="3" id="KW-1185">Reference proteome</keyword>
<reference evidence="2 3" key="1">
    <citation type="submission" date="2019-02" db="EMBL/GenBank/DDBJ databases">
        <title>Deep-cultivation of Planctomycetes and their phenomic and genomic characterization uncovers novel biology.</title>
        <authorList>
            <person name="Wiegand S."/>
            <person name="Jogler M."/>
            <person name="Boedeker C."/>
            <person name="Pinto D."/>
            <person name="Vollmers J."/>
            <person name="Rivas-Marin E."/>
            <person name="Kohn T."/>
            <person name="Peeters S.H."/>
            <person name="Heuer A."/>
            <person name="Rast P."/>
            <person name="Oberbeckmann S."/>
            <person name="Bunk B."/>
            <person name="Jeske O."/>
            <person name="Meyerdierks A."/>
            <person name="Storesund J.E."/>
            <person name="Kallscheuer N."/>
            <person name="Luecker S."/>
            <person name="Lage O.M."/>
            <person name="Pohl T."/>
            <person name="Merkel B.J."/>
            <person name="Hornburger P."/>
            <person name="Mueller R.-W."/>
            <person name="Bruemmer F."/>
            <person name="Labrenz M."/>
            <person name="Spormann A.M."/>
            <person name="Op den Camp H."/>
            <person name="Overmann J."/>
            <person name="Amann R."/>
            <person name="Jetten M.S.M."/>
            <person name="Mascher T."/>
            <person name="Medema M.H."/>
            <person name="Devos D.P."/>
            <person name="Kaster A.-K."/>
            <person name="Ovreas L."/>
            <person name="Rohde M."/>
            <person name="Galperin M.Y."/>
            <person name="Jogler C."/>
        </authorList>
    </citation>
    <scope>NUCLEOTIDE SEQUENCE [LARGE SCALE GENOMIC DNA]</scope>
    <source>
        <strain evidence="2 3">Pan181</strain>
    </source>
</reference>
<accession>A0A518ALF8</accession>
<feature type="chain" id="PRO_5022236083" description="Porin family protein" evidence="1">
    <location>
        <begin position="24"/>
        <end position="426"/>
    </location>
</feature>
<name>A0A518ALF8_9BACT</name>
<dbReference type="RefSeq" id="WP_231943787.1">
    <property type="nucleotide sequence ID" value="NZ_CP036278.1"/>
</dbReference>
<protein>
    <recommendedName>
        <fullName evidence="4">Porin family protein</fullName>
    </recommendedName>
</protein>
<proteinExistence type="predicted"/>
<dbReference type="EMBL" id="CP036278">
    <property type="protein sequence ID" value="QDU55565.1"/>
    <property type="molecule type" value="Genomic_DNA"/>
</dbReference>